<feature type="compositionally biased region" description="Gly residues" evidence="1">
    <location>
        <begin position="108"/>
        <end position="117"/>
    </location>
</feature>
<evidence type="ECO:0000313" key="3">
    <source>
        <dbReference type="Proteomes" id="UP000760494"/>
    </source>
</evidence>
<gene>
    <name evidence="2" type="ORF">C2S_13639</name>
</gene>
<evidence type="ECO:0000256" key="1">
    <source>
        <dbReference type="SAM" id="MobiDB-lite"/>
    </source>
</evidence>
<dbReference type="AlphaFoldDB" id="A0A9Q9U4X4"/>
<reference evidence="2" key="1">
    <citation type="submission" date="2019-05" db="EMBL/GenBank/DDBJ databases">
        <authorList>
            <person name="Piombo E."/>
        </authorList>
    </citation>
    <scope>NUCLEOTIDE SEQUENCE</scope>
    <source>
        <strain evidence="2">C2S</strain>
    </source>
</reference>
<proteinExistence type="predicted"/>
<dbReference type="Proteomes" id="UP000760494">
    <property type="component" value="Unassembled WGS sequence"/>
</dbReference>
<feature type="region of interest" description="Disordered" evidence="1">
    <location>
        <begin position="1"/>
        <end position="137"/>
    </location>
</feature>
<name>A0A9Q9U4X4_FUSFU</name>
<evidence type="ECO:0000313" key="2">
    <source>
        <dbReference type="EMBL" id="VTT57371.1"/>
    </source>
</evidence>
<sequence>MIYNRGVGCAQKGDRGPEPEPELEPGGAAENGLRIAPDRGVGGCRSEVTGEEEDVNVKRGRRAGGGRGEGKRAVGNSSQRDLEGENQGGTEAAKWTGGADTTPVTGNSWGGWGGRSGSVGRKGRETLKASEGSGYGG</sequence>
<feature type="compositionally biased region" description="Low complexity" evidence="1">
    <location>
        <begin position="24"/>
        <end position="33"/>
    </location>
</feature>
<accession>A0A9Q9U4X4</accession>
<comment type="caution">
    <text evidence="2">The sequence shown here is derived from an EMBL/GenBank/DDBJ whole genome shotgun (WGS) entry which is preliminary data.</text>
</comment>
<organism evidence="2 3">
    <name type="scientific">Fusarium fujikuroi</name>
    <name type="common">Bakanae and foot rot disease fungus</name>
    <name type="synonym">Gibberella fujikuroi</name>
    <dbReference type="NCBI Taxonomy" id="5127"/>
    <lineage>
        <taxon>Eukaryota</taxon>
        <taxon>Fungi</taxon>
        <taxon>Dikarya</taxon>
        <taxon>Ascomycota</taxon>
        <taxon>Pezizomycotina</taxon>
        <taxon>Sordariomycetes</taxon>
        <taxon>Hypocreomycetidae</taxon>
        <taxon>Hypocreales</taxon>
        <taxon>Nectriaceae</taxon>
        <taxon>Fusarium</taxon>
        <taxon>Fusarium fujikuroi species complex</taxon>
    </lineage>
</organism>
<protein>
    <submittedName>
        <fullName evidence="2">Uncharacterized protein</fullName>
    </submittedName>
</protein>
<dbReference type="EMBL" id="CABFJX010000012">
    <property type="protein sequence ID" value="VTT57371.1"/>
    <property type="molecule type" value="Genomic_DNA"/>
</dbReference>